<keyword evidence="17" id="KW-1185">Reference proteome</keyword>
<evidence type="ECO:0000256" key="12">
    <source>
        <dbReference type="PROSITE-ProRule" id="PRU00169"/>
    </source>
</evidence>
<dbReference type="Gene3D" id="3.30.565.10">
    <property type="entry name" value="Histidine kinase-like ATPase, C-terminal domain"/>
    <property type="match status" value="1"/>
</dbReference>
<keyword evidence="8" id="KW-0902">Two-component regulatory system</keyword>
<dbReference type="PROSITE" id="PS01124">
    <property type="entry name" value="HTH_ARAC_FAMILY_2"/>
    <property type="match status" value="1"/>
</dbReference>
<dbReference type="InterPro" id="IPR018062">
    <property type="entry name" value="HTH_AraC-typ_CS"/>
</dbReference>
<organism evidence="16 17">
    <name type="scientific">Mariniphaga sediminis</name>
    <dbReference type="NCBI Taxonomy" id="1628158"/>
    <lineage>
        <taxon>Bacteria</taxon>
        <taxon>Pseudomonadati</taxon>
        <taxon>Bacteroidota</taxon>
        <taxon>Bacteroidia</taxon>
        <taxon>Marinilabiliales</taxon>
        <taxon>Prolixibacteraceae</taxon>
        <taxon>Mariniphaga</taxon>
    </lineage>
</organism>
<dbReference type="CDD" id="cd00082">
    <property type="entry name" value="HisKA"/>
    <property type="match status" value="1"/>
</dbReference>
<evidence type="ECO:0000256" key="3">
    <source>
        <dbReference type="ARBA" id="ARBA00022553"/>
    </source>
</evidence>
<evidence type="ECO:0000256" key="10">
    <source>
        <dbReference type="ARBA" id="ARBA00023125"/>
    </source>
</evidence>
<gene>
    <name evidence="16" type="ORF">D1164_17590</name>
</gene>
<dbReference type="GO" id="GO:0003700">
    <property type="term" value="F:DNA-binding transcription factor activity"/>
    <property type="evidence" value="ECO:0007669"/>
    <property type="project" value="InterPro"/>
</dbReference>
<dbReference type="FunFam" id="1.10.287.130:FF:000045">
    <property type="entry name" value="Two-component system sensor histidine kinase/response regulator"/>
    <property type="match status" value="1"/>
</dbReference>
<dbReference type="InterPro" id="IPR009057">
    <property type="entry name" value="Homeodomain-like_sf"/>
</dbReference>
<dbReference type="PANTHER" id="PTHR43547:SF2">
    <property type="entry name" value="HYBRID SIGNAL TRANSDUCTION HISTIDINE KINASE C"/>
    <property type="match status" value="1"/>
</dbReference>
<dbReference type="InterPro" id="IPR003661">
    <property type="entry name" value="HisK_dim/P_dom"/>
</dbReference>
<evidence type="ECO:0000313" key="16">
    <source>
        <dbReference type="EMBL" id="RIH63951.1"/>
    </source>
</evidence>
<dbReference type="GO" id="GO:0000155">
    <property type="term" value="F:phosphorelay sensor kinase activity"/>
    <property type="evidence" value="ECO:0007669"/>
    <property type="project" value="InterPro"/>
</dbReference>
<keyword evidence="5" id="KW-0547">Nucleotide-binding</keyword>
<evidence type="ECO:0000256" key="4">
    <source>
        <dbReference type="ARBA" id="ARBA00022679"/>
    </source>
</evidence>
<dbReference type="Pfam" id="PF12833">
    <property type="entry name" value="HTH_18"/>
    <property type="match status" value="1"/>
</dbReference>
<dbReference type="RefSeq" id="WP_119351206.1">
    <property type="nucleotide sequence ID" value="NZ_QWET01000015.1"/>
</dbReference>
<keyword evidence="11" id="KW-0804">Transcription</keyword>
<dbReference type="GO" id="GO:0043565">
    <property type="term" value="F:sequence-specific DNA binding"/>
    <property type="evidence" value="ECO:0007669"/>
    <property type="project" value="InterPro"/>
</dbReference>
<dbReference type="Gene3D" id="2.130.10.10">
    <property type="entry name" value="YVTN repeat-like/Quinoprotein amine dehydrogenase"/>
    <property type="match status" value="2"/>
</dbReference>
<dbReference type="CDD" id="cd00075">
    <property type="entry name" value="HATPase"/>
    <property type="match status" value="1"/>
</dbReference>
<dbReference type="Proteomes" id="UP000266441">
    <property type="component" value="Unassembled WGS sequence"/>
</dbReference>
<dbReference type="InterPro" id="IPR015943">
    <property type="entry name" value="WD40/YVTN_repeat-like_dom_sf"/>
</dbReference>
<reference evidence="16 17" key="1">
    <citation type="journal article" date="2015" name="Int. J. Syst. Evol. Microbiol.">
        <title>Mariniphaga sediminis sp. nov., isolated from coastal sediment.</title>
        <authorList>
            <person name="Wang F.Q."/>
            <person name="Shen Q.Y."/>
            <person name="Chen G.J."/>
            <person name="Du Z.J."/>
        </authorList>
    </citation>
    <scope>NUCLEOTIDE SEQUENCE [LARGE SCALE GENOMIC DNA]</scope>
    <source>
        <strain evidence="16 17">SY21</strain>
    </source>
</reference>
<dbReference type="SUPFAM" id="SSF55874">
    <property type="entry name" value="ATPase domain of HSP90 chaperone/DNA topoisomerase II/histidine kinase"/>
    <property type="match status" value="1"/>
</dbReference>
<dbReference type="SMART" id="SM00448">
    <property type="entry name" value="REC"/>
    <property type="match status" value="1"/>
</dbReference>
<evidence type="ECO:0000256" key="5">
    <source>
        <dbReference type="ARBA" id="ARBA00022741"/>
    </source>
</evidence>
<evidence type="ECO:0000256" key="6">
    <source>
        <dbReference type="ARBA" id="ARBA00022777"/>
    </source>
</evidence>
<dbReference type="EMBL" id="QWET01000015">
    <property type="protein sequence ID" value="RIH63951.1"/>
    <property type="molecule type" value="Genomic_DNA"/>
</dbReference>
<dbReference type="CDD" id="cd17574">
    <property type="entry name" value="REC_OmpR"/>
    <property type="match status" value="1"/>
</dbReference>
<dbReference type="SUPFAM" id="SSF47384">
    <property type="entry name" value="Homodimeric domain of signal transducing histidine kinase"/>
    <property type="match status" value="1"/>
</dbReference>
<name>A0A399CZX0_9BACT</name>
<evidence type="ECO:0000313" key="17">
    <source>
        <dbReference type="Proteomes" id="UP000266441"/>
    </source>
</evidence>
<dbReference type="InterPro" id="IPR018060">
    <property type="entry name" value="HTH_AraC"/>
</dbReference>
<feature type="domain" description="Histidine kinase" evidence="14">
    <location>
        <begin position="842"/>
        <end position="1057"/>
    </location>
</feature>
<dbReference type="InterPro" id="IPR005467">
    <property type="entry name" value="His_kinase_dom"/>
</dbReference>
<dbReference type="InterPro" id="IPR036097">
    <property type="entry name" value="HisK_dim/P_sf"/>
</dbReference>
<dbReference type="PANTHER" id="PTHR43547">
    <property type="entry name" value="TWO-COMPONENT HISTIDINE KINASE"/>
    <property type="match status" value="1"/>
</dbReference>
<dbReference type="PRINTS" id="PR00344">
    <property type="entry name" value="BCTRLSENSOR"/>
</dbReference>
<keyword evidence="6 16" id="KW-0418">Kinase</keyword>
<dbReference type="Pfam" id="PF00512">
    <property type="entry name" value="HisKA"/>
    <property type="match status" value="1"/>
</dbReference>
<evidence type="ECO:0000256" key="11">
    <source>
        <dbReference type="ARBA" id="ARBA00023163"/>
    </source>
</evidence>
<dbReference type="Gene3D" id="1.10.10.60">
    <property type="entry name" value="Homeodomain-like"/>
    <property type="match status" value="1"/>
</dbReference>
<dbReference type="Pfam" id="PF00072">
    <property type="entry name" value="Response_reg"/>
    <property type="match status" value="1"/>
</dbReference>
<dbReference type="EC" id="2.7.13.3" evidence="2"/>
<dbReference type="InterPro" id="IPR013783">
    <property type="entry name" value="Ig-like_fold"/>
</dbReference>
<dbReference type="InterPro" id="IPR011006">
    <property type="entry name" value="CheY-like_superfamily"/>
</dbReference>
<evidence type="ECO:0000259" key="13">
    <source>
        <dbReference type="PROSITE" id="PS01124"/>
    </source>
</evidence>
<comment type="caution">
    <text evidence="16">The sequence shown here is derived from an EMBL/GenBank/DDBJ whole genome shotgun (WGS) entry which is preliminary data.</text>
</comment>
<evidence type="ECO:0000256" key="8">
    <source>
        <dbReference type="ARBA" id="ARBA00023012"/>
    </source>
</evidence>
<keyword evidence="3 12" id="KW-0597">Phosphoprotein</keyword>
<evidence type="ECO:0000256" key="2">
    <source>
        <dbReference type="ARBA" id="ARBA00012438"/>
    </source>
</evidence>
<sequence>MRRLFVFIIVLFCISPKTYSQAQKSGRDILFQNISNSQGLSQSTVFSIIQDTLGYMWFATQDGLSRYDGFNFKVYRNDNDDSAAVISQHIRVLFNDREGNYWIGGNKGISRYEYEYDKFHNYPLFDLSYDRYISDIEQDNEGRIWAGSFNGNIYRYDNDKDSFSEFKISHQGERLYYINDLCDYFGKLLVGTEYGLYVVDATTKSVEKINLLDEDLKVRKILMDSEERIWLGTEGNGLLLLDRNLNIIKTYLHEIHNPNSLCNNSVRSLAFDNNDNLWIGTFVGLSIMDTQTGDFSNYFQDYTRPYTLSQNSVRSAYKDKEGGMWLGTFYGGINYYHPQNLHFDLVNQNGGSFSLNDNVLSYITEDQEGNVWIGTNDGGINCWNRKNNTVKYYLHDESDPNSISSNNIKALVFTDDQKLLVGTHNSGLNLFEPKKRKNTRFTTGNTPGSIASNSVYAIIKDHKSQIWVGTWNGLNKFDPQNKTFEHFYSDSKGQQLTSSQITYLFEDSQNRIWIGTFEGVNIFYPEKRIFESFRNKTDDPASLSHNFVNCIFEDNRKRIWIGTNSGLNVFNEVERNFKRFKTADGLSNNVIHGILEDTKNRLWISTNEGIDVFNQEDKTFEHYIVNDGVQNTQYNNYSFCRLKDGYFLFGGIKGLTIFNPEDIDKRPFNSKVLLTNLSINNAIINSDDSTQILSSHISQTEKITLRHNQNTVTLSYVAINYMDNKNITYLTKLENYDNQWMAAGNTMTFSKLPPGNYSFKVKAAKGSAEGNEITTLNIQVLKPWYLNNWAMSGYLLFFVIAVYLGYRFARERINTLHELRVERLEKKKLSEINQMKLQFFTNISHEFRTPLTLILSPLEKILEKPINDEWLRKQILLINKNASRMLDLIDQLLEFRKSETGKLEMNASRNELVGFINDIYLSFASVAAQNKIIYSFNSKEEKLDIWFDKNIVERIFFNLLSNAFKFTPNGGQIGINLYKTSKSVVIEVTDSGKGIPKEKLSLIFERYYSVAENNVNMGTGIGLALAKRLVELHHGSIKVESEENVGSKFIVSLPLSENVYSKSEISAISVKTGGYKKSLELMAGDEEEVTDTVESEERDSLLIVEDNPDIATYLKDSFSGKYNIYVAPNGEEAFKMVEKEHPSLIISDIMMPGITGIQLCKKIKQNIKTSHIPIILLTAKTTIEDQVEGLESGADDYVPKPFSIKVLETKVNNLIVSRKRLRDYYSQTLDIHPEEIAFNPLDQEILEKSKEIIEKYLSDPDFSVEIFAREIGMSRSNLHLKLKAITGESATDFIKKIRLGKAVKFLEENRFSISEISYMVGYSSPSYFTTSFKKFFGYLPTEHLEKKNK</sequence>
<dbReference type="Pfam" id="PF02518">
    <property type="entry name" value="HATPase_c"/>
    <property type="match status" value="1"/>
</dbReference>
<dbReference type="Gene3D" id="2.60.40.10">
    <property type="entry name" value="Immunoglobulins"/>
    <property type="match status" value="1"/>
</dbReference>
<dbReference type="SUPFAM" id="SSF52172">
    <property type="entry name" value="CheY-like"/>
    <property type="match status" value="1"/>
</dbReference>
<dbReference type="SUPFAM" id="SSF63829">
    <property type="entry name" value="Calcium-dependent phosphotriesterase"/>
    <property type="match status" value="3"/>
</dbReference>
<comment type="catalytic activity">
    <reaction evidence="1">
        <text>ATP + protein L-histidine = ADP + protein N-phospho-L-histidine.</text>
        <dbReference type="EC" id="2.7.13.3"/>
    </reaction>
</comment>
<keyword evidence="9" id="KW-0805">Transcription regulation</keyword>
<dbReference type="Pfam" id="PF07494">
    <property type="entry name" value="Reg_prop"/>
    <property type="match status" value="7"/>
</dbReference>
<evidence type="ECO:0000256" key="7">
    <source>
        <dbReference type="ARBA" id="ARBA00022840"/>
    </source>
</evidence>
<dbReference type="Gene3D" id="3.40.50.2300">
    <property type="match status" value="1"/>
</dbReference>
<dbReference type="PROSITE" id="PS50110">
    <property type="entry name" value="RESPONSE_REGULATORY"/>
    <property type="match status" value="1"/>
</dbReference>
<dbReference type="InterPro" id="IPR036890">
    <property type="entry name" value="HATPase_C_sf"/>
</dbReference>
<dbReference type="InterPro" id="IPR004358">
    <property type="entry name" value="Sig_transdc_His_kin-like_C"/>
</dbReference>
<keyword evidence="4" id="KW-0808">Transferase</keyword>
<dbReference type="InterPro" id="IPR003594">
    <property type="entry name" value="HATPase_dom"/>
</dbReference>
<evidence type="ECO:0000256" key="1">
    <source>
        <dbReference type="ARBA" id="ARBA00000085"/>
    </source>
</evidence>
<protein>
    <recommendedName>
        <fullName evidence="2">histidine kinase</fullName>
        <ecNumber evidence="2">2.7.13.3</ecNumber>
    </recommendedName>
</protein>
<keyword evidence="7" id="KW-0067">ATP-binding</keyword>
<dbReference type="SMART" id="SM00342">
    <property type="entry name" value="HTH_ARAC"/>
    <property type="match status" value="1"/>
</dbReference>
<dbReference type="FunFam" id="3.30.565.10:FF:000037">
    <property type="entry name" value="Hybrid sensor histidine kinase/response regulator"/>
    <property type="match status" value="1"/>
</dbReference>
<dbReference type="SMART" id="SM00388">
    <property type="entry name" value="HisKA"/>
    <property type="match status" value="1"/>
</dbReference>
<evidence type="ECO:0000259" key="14">
    <source>
        <dbReference type="PROSITE" id="PS50109"/>
    </source>
</evidence>
<dbReference type="PROSITE" id="PS50109">
    <property type="entry name" value="HIS_KIN"/>
    <property type="match status" value="1"/>
</dbReference>
<dbReference type="Pfam" id="PF07495">
    <property type="entry name" value="Y_Y_Y"/>
    <property type="match status" value="1"/>
</dbReference>
<proteinExistence type="predicted"/>
<accession>A0A399CZX0</accession>
<keyword evidence="10" id="KW-0238">DNA-binding</keyword>
<dbReference type="InterPro" id="IPR011123">
    <property type="entry name" value="Y_Y_Y"/>
</dbReference>
<feature type="modified residue" description="4-aspartylphosphate" evidence="12">
    <location>
        <position position="1148"/>
    </location>
</feature>
<evidence type="ECO:0000259" key="15">
    <source>
        <dbReference type="PROSITE" id="PS50110"/>
    </source>
</evidence>
<dbReference type="OrthoDB" id="717811at2"/>
<dbReference type="SMART" id="SM00387">
    <property type="entry name" value="HATPase_c"/>
    <property type="match status" value="1"/>
</dbReference>
<feature type="domain" description="HTH araC/xylS-type" evidence="13">
    <location>
        <begin position="1247"/>
        <end position="1346"/>
    </location>
</feature>
<dbReference type="InterPro" id="IPR001789">
    <property type="entry name" value="Sig_transdc_resp-reg_receiver"/>
</dbReference>
<dbReference type="Gene3D" id="1.10.287.130">
    <property type="match status" value="1"/>
</dbReference>
<dbReference type="PROSITE" id="PS00041">
    <property type="entry name" value="HTH_ARAC_FAMILY_1"/>
    <property type="match status" value="1"/>
</dbReference>
<dbReference type="SUPFAM" id="SSF46689">
    <property type="entry name" value="Homeodomain-like"/>
    <property type="match status" value="1"/>
</dbReference>
<dbReference type="GO" id="GO:0005524">
    <property type="term" value="F:ATP binding"/>
    <property type="evidence" value="ECO:0007669"/>
    <property type="project" value="UniProtKB-KW"/>
</dbReference>
<dbReference type="FunFam" id="3.40.50.2300:FF:000138">
    <property type="entry name" value="Two-component system sensor histidine kinase/response regulator"/>
    <property type="match status" value="1"/>
</dbReference>
<dbReference type="InterPro" id="IPR011110">
    <property type="entry name" value="Reg_prop"/>
</dbReference>
<evidence type="ECO:0000256" key="9">
    <source>
        <dbReference type="ARBA" id="ARBA00023015"/>
    </source>
</evidence>
<feature type="domain" description="Response regulatory" evidence="15">
    <location>
        <begin position="1100"/>
        <end position="1215"/>
    </location>
</feature>